<reference evidence="2 4" key="1">
    <citation type="submission" date="2018-08" db="EMBL/GenBank/DDBJ databases">
        <title>Genome sequencing of Agrobacterium vitis strain ICMP 10754.</title>
        <authorList>
            <person name="Visnovsky S.B."/>
            <person name="Pitman A.R."/>
        </authorList>
    </citation>
    <scope>NUCLEOTIDE SEQUENCE [LARGE SCALE GENOMIC DNA]</scope>
    <source>
        <strain evidence="2 4">ICMP 10754</strain>
    </source>
</reference>
<organism evidence="2 4">
    <name type="scientific">Agrobacterium vitis</name>
    <name type="common">Rhizobium vitis</name>
    <dbReference type="NCBI Taxonomy" id="373"/>
    <lineage>
        <taxon>Bacteria</taxon>
        <taxon>Pseudomonadati</taxon>
        <taxon>Pseudomonadota</taxon>
        <taxon>Alphaproteobacteria</taxon>
        <taxon>Hyphomicrobiales</taxon>
        <taxon>Rhizobiaceae</taxon>
        <taxon>Rhizobium/Agrobacterium group</taxon>
        <taxon>Agrobacterium</taxon>
    </lineage>
</organism>
<keyword evidence="1" id="KW-0812">Transmembrane</keyword>
<dbReference type="GeneID" id="60683173"/>
<dbReference type="GO" id="GO:0016301">
    <property type="term" value="F:kinase activity"/>
    <property type="evidence" value="ECO:0007669"/>
    <property type="project" value="UniProtKB-KW"/>
</dbReference>
<proteinExistence type="predicted"/>
<keyword evidence="1" id="KW-0472">Membrane</keyword>
<protein>
    <submittedName>
        <fullName evidence="2">Protein kinase</fullName>
    </submittedName>
</protein>
<dbReference type="EMBL" id="WPHU01000003">
    <property type="protein sequence ID" value="MVA56449.1"/>
    <property type="molecule type" value="Genomic_DNA"/>
</dbReference>
<evidence type="ECO:0000313" key="2">
    <source>
        <dbReference type="EMBL" id="KAA3526964.1"/>
    </source>
</evidence>
<accession>A0A368NVB8</accession>
<evidence type="ECO:0000256" key="1">
    <source>
        <dbReference type="SAM" id="Phobius"/>
    </source>
</evidence>
<dbReference type="AlphaFoldDB" id="A0A368NVB8"/>
<reference evidence="3 5" key="2">
    <citation type="submission" date="2019-12" db="EMBL/GenBank/DDBJ databases">
        <title>Whole-genome sequencing of Allorhizobium vitis.</title>
        <authorList>
            <person name="Gan H.M."/>
            <person name="Szegedi E."/>
            <person name="Burr T."/>
            <person name="Savka M.A."/>
        </authorList>
    </citation>
    <scope>NUCLEOTIDE SEQUENCE [LARGE SCALE GENOMIC DNA]</scope>
    <source>
        <strain evidence="3 5">CG415</strain>
    </source>
</reference>
<dbReference type="Proteomes" id="UP000436911">
    <property type="component" value="Unassembled WGS sequence"/>
</dbReference>
<keyword evidence="2" id="KW-0418">Kinase</keyword>
<keyword evidence="1" id="KW-1133">Transmembrane helix</keyword>
<dbReference type="EMBL" id="QUSG01000006">
    <property type="protein sequence ID" value="KAA3526964.1"/>
    <property type="molecule type" value="Genomic_DNA"/>
</dbReference>
<gene>
    <name evidence="2" type="ORF">DXT89_13565</name>
    <name evidence="3" type="ORF">GOZ88_10020</name>
</gene>
<keyword evidence="2" id="KW-0808">Transferase</keyword>
<evidence type="ECO:0000313" key="4">
    <source>
        <dbReference type="Proteomes" id="UP000436911"/>
    </source>
</evidence>
<dbReference type="RefSeq" id="WP_060718226.1">
    <property type="nucleotide sequence ID" value="NZ_CP055265.1"/>
</dbReference>
<sequence>MADYNVWADIFDTWQSMADWVKALAIITPPVFAMGVLALLLRYRLALRRDSPRPVAFDLLEPQPDDPPASIDITILEATTDLQHRLEEARRRLIPPDDPARSNLETRQKIEQIILEEYHRKSDPADALARVRRFLREEGGGERGRPEVED</sequence>
<comment type="caution">
    <text evidence="2">The sequence shown here is derived from an EMBL/GenBank/DDBJ whole genome shotgun (WGS) entry which is preliminary data.</text>
</comment>
<dbReference type="Proteomes" id="UP000440716">
    <property type="component" value="Unassembled WGS sequence"/>
</dbReference>
<name>A0A368NVB8_AGRVI</name>
<evidence type="ECO:0000313" key="5">
    <source>
        <dbReference type="Proteomes" id="UP000440716"/>
    </source>
</evidence>
<dbReference type="OrthoDB" id="8307549at2"/>
<evidence type="ECO:0000313" key="3">
    <source>
        <dbReference type="EMBL" id="MVA56449.1"/>
    </source>
</evidence>
<feature type="transmembrane region" description="Helical" evidence="1">
    <location>
        <begin position="20"/>
        <end position="41"/>
    </location>
</feature>